<keyword evidence="3" id="KW-1185">Reference proteome</keyword>
<accession>A0ABR4PNB3</accession>
<dbReference type="Gene3D" id="2.60.40.200">
    <property type="entry name" value="Superoxide dismutase, copper/zinc binding domain"/>
    <property type="match status" value="1"/>
</dbReference>
<evidence type="ECO:0000313" key="3">
    <source>
        <dbReference type="Proteomes" id="UP001629113"/>
    </source>
</evidence>
<dbReference type="EMBL" id="JBFCZG010000003">
    <property type="protein sequence ID" value="KAL3424828.1"/>
    <property type="molecule type" value="Genomic_DNA"/>
</dbReference>
<feature type="region of interest" description="Disordered" evidence="1">
    <location>
        <begin position="6"/>
        <end position="48"/>
    </location>
</feature>
<protein>
    <submittedName>
        <fullName evidence="2">Superoxide dismutase</fullName>
    </submittedName>
</protein>
<proteinExistence type="predicted"/>
<comment type="caution">
    <text evidence="2">The sequence shown here is derived from an EMBL/GenBank/DDBJ whole genome shotgun (WGS) entry which is preliminary data.</text>
</comment>
<organism evidence="2 3">
    <name type="scientific">Phlyctema vagabunda</name>
    <dbReference type="NCBI Taxonomy" id="108571"/>
    <lineage>
        <taxon>Eukaryota</taxon>
        <taxon>Fungi</taxon>
        <taxon>Dikarya</taxon>
        <taxon>Ascomycota</taxon>
        <taxon>Pezizomycotina</taxon>
        <taxon>Leotiomycetes</taxon>
        <taxon>Helotiales</taxon>
        <taxon>Dermateaceae</taxon>
        <taxon>Phlyctema</taxon>
    </lineage>
</organism>
<feature type="compositionally biased region" description="Polar residues" evidence="1">
    <location>
        <begin position="30"/>
        <end position="42"/>
    </location>
</feature>
<gene>
    <name evidence="2" type="ORF">PVAG01_04109</name>
</gene>
<dbReference type="InterPro" id="IPR036423">
    <property type="entry name" value="SOD-like_Cu/Zn_dom_sf"/>
</dbReference>
<name>A0ABR4PNB3_9HELO</name>
<reference evidence="2 3" key="1">
    <citation type="submission" date="2024-06" db="EMBL/GenBank/DDBJ databases">
        <title>Complete genome of Phlyctema vagabunda strain 19-DSS-EL-015.</title>
        <authorList>
            <person name="Fiorenzani C."/>
        </authorList>
    </citation>
    <scope>NUCLEOTIDE SEQUENCE [LARGE SCALE GENOMIC DNA]</scope>
    <source>
        <strain evidence="2 3">19-DSS-EL-015</strain>
    </source>
</reference>
<dbReference type="Proteomes" id="UP001629113">
    <property type="component" value="Unassembled WGS sequence"/>
</dbReference>
<dbReference type="SUPFAM" id="SSF49329">
    <property type="entry name" value="Cu,Zn superoxide dismutase-like"/>
    <property type="match status" value="1"/>
</dbReference>
<evidence type="ECO:0000256" key="1">
    <source>
        <dbReference type="SAM" id="MobiDB-lite"/>
    </source>
</evidence>
<sequence>MLVHCLRRSSTTPRIQEAMSRVPSRPPQLQMASGLSSRSTSPTYPPVEDLSVGSSVRLSWVRTNMLRSVPYPRSSSPRGWQLHQHLGPSRSVRMRVTSHDLLLTMLSFIRGEATPCDASLPETCQVGDLSGKFGKITSDPFTASYVDDFASTKEGLGSFFGNRSFVVHFANKTRITCGNFAILGAETGGSQPNATTGYASPTASATSSPEFTGAAASVQVQGVRGIMASGFMAAAFMLFA</sequence>
<evidence type="ECO:0000313" key="2">
    <source>
        <dbReference type="EMBL" id="KAL3424828.1"/>
    </source>
</evidence>